<evidence type="ECO:0000313" key="9">
    <source>
        <dbReference type="EMBL" id="TWT86261.1"/>
    </source>
</evidence>
<gene>
    <name evidence="9" type="primary">prkC_11</name>
    <name evidence="9" type="ORF">Mal64_38010</name>
</gene>
<dbReference type="Proteomes" id="UP000315440">
    <property type="component" value="Unassembled WGS sequence"/>
</dbReference>
<dbReference type="PANTHER" id="PTHR43289:SF6">
    <property type="entry name" value="SERINE_THREONINE-PROTEIN KINASE NEKL-3"/>
    <property type="match status" value="1"/>
</dbReference>
<feature type="domain" description="Protein kinase" evidence="8">
    <location>
        <begin position="12"/>
        <end position="271"/>
    </location>
</feature>
<keyword evidence="10" id="KW-1185">Reference proteome</keyword>
<dbReference type="AlphaFoldDB" id="A0A5C5ZHA8"/>
<accession>A0A5C5ZHA8</accession>
<dbReference type="SUPFAM" id="SSF56112">
    <property type="entry name" value="Protein kinase-like (PK-like)"/>
    <property type="match status" value="1"/>
</dbReference>
<name>A0A5C5ZHA8_9BACT</name>
<dbReference type="PROSITE" id="PS00108">
    <property type="entry name" value="PROTEIN_KINASE_ST"/>
    <property type="match status" value="1"/>
</dbReference>
<dbReference type="OrthoDB" id="6111975at2"/>
<evidence type="ECO:0000256" key="4">
    <source>
        <dbReference type="ARBA" id="ARBA00022741"/>
    </source>
</evidence>
<dbReference type="SMART" id="SM00220">
    <property type="entry name" value="S_TKc"/>
    <property type="match status" value="1"/>
</dbReference>
<dbReference type="EMBL" id="SJPQ01000005">
    <property type="protein sequence ID" value="TWT86261.1"/>
    <property type="molecule type" value="Genomic_DNA"/>
</dbReference>
<dbReference type="InterPro" id="IPR008271">
    <property type="entry name" value="Ser/Thr_kinase_AS"/>
</dbReference>
<organism evidence="9 10">
    <name type="scientific">Pseudobythopirellula maris</name>
    <dbReference type="NCBI Taxonomy" id="2527991"/>
    <lineage>
        <taxon>Bacteria</taxon>
        <taxon>Pseudomonadati</taxon>
        <taxon>Planctomycetota</taxon>
        <taxon>Planctomycetia</taxon>
        <taxon>Pirellulales</taxon>
        <taxon>Lacipirellulaceae</taxon>
        <taxon>Pseudobythopirellula</taxon>
    </lineage>
</organism>
<dbReference type="Gene3D" id="1.10.510.10">
    <property type="entry name" value="Transferase(Phosphotransferase) domain 1"/>
    <property type="match status" value="1"/>
</dbReference>
<keyword evidence="3 9" id="KW-0808">Transferase</keyword>
<dbReference type="PROSITE" id="PS50011">
    <property type="entry name" value="PROTEIN_KINASE_DOM"/>
    <property type="match status" value="1"/>
</dbReference>
<dbReference type="GO" id="GO:0004674">
    <property type="term" value="F:protein serine/threonine kinase activity"/>
    <property type="evidence" value="ECO:0007669"/>
    <property type="project" value="UniProtKB-KW"/>
</dbReference>
<evidence type="ECO:0000256" key="6">
    <source>
        <dbReference type="ARBA" id="ARBA00022840"/>
    </source>
</evidence>
<evidence type="ECO:0000256" key="3">
    <source>
        <dbReference type="ARBA" id="ARBA00022679"/>
    </source>
</evidence>
<keyword evidence="5 9" id="KW-0418">Kinase</keyword>
<evidence type="ECO:0000256" key="2">
    <source>
        <dbReference type="ARBA" id="ARBA00022527"/>
    </source>
</evidence>
<sequence>MEELTGKTIGDYRLLRPLGRGGMAHVYLAEQRSLARKIAVKVLNRELSGDRDYVDRFQQEARAAASLVHANIVQIYEVGAEDGLHYIAQEFVPGRNLGELIAAHGPMAPGVVLDVMRQVAAALAPASELGLVHRDIKPENLMLGPAGEVKVADFGLARVSQAEDTRLTRVGVTMGTPLYMSPEQVEGREVDVRSDLYSLGVTAYHLLSGGPPFSGDTALAIAVQHLQKEPEPLSIRMSTAPRSLSELIHRLLAKDPAKRPQTPQALLVELRDLARTASVEGWGDGPEDWGSIARASAALSPASGAGLDELMLQARDLERQGRDTARALRKPRLWLAIGGLLVGALLGWGLAPTTLANRAASGAEVEETVRAQLFRAKTADTPEAWRAVIERFPDEDPFYHHLAMRGLVERMFADGHFEEARPYLMNLAALGSDQEEFRLFGQAGLAVLGSRGGRGPGARDALSAFPAESLGKLEAFSPVMAQAFLDARAN</sequence>
<dbReference type="RefSeq" id="WP_146403258.1">
    <property type="nucleotide sequence ID" value="NZ_SJPQ01000005.1"/>
</dbReference>
<dbReference type="InterPro" id="IPR017441">
    <property type="entry name" value="Protein_kinase_ATP_BS"/>
</dbReference>
<dbReference type="InterPro" id="IPR000719">
    <property type="entry name" value="Prot_kinase_dom"/>
</dbReference>
<dbReference type="Gene3D" id="3.30.200.20">
    <property type="entry name" value="Phosphorylase Kinase, domain 1"/>
    <property type="match status" value="1"/>
</dbReference>
<keyword evidence="4 7" id="KW-0547">Nucleotide-binding</keyword>
<evidence type="ECO:0000256" key="1">
    <source>
        <dbReference type="ARBA" id="ARBA00012513"/>
    </source>
</evidence>
<evidence type="ECO:0000256" key="7">
    <source>
        <dbReference type="PROSITE-ProRule" id="PRU10141"/>
    </source>
</evidence>
<evidence type="ECO:0000256" key="5">
    <source>
        <dbReference type="ARBA" id="ARBA00022777"/>
    </source>
</evidence>
<keyword evidence="6 7" id="KW-0067">ATP-binding</keyword>
<evidence type="ECO:0000259" key="8">
    <source>
        <dbReference type="PROSITE" id="PS50011"/>
    </source>
</evidence>
<keyword evidence="2" id="KW-0723">Serine/threonine-protein kinase</keyword>
<dbReference type="FunFam" id="1.10.510.10:FF:000021">
    <property type="entry name" value="Serine/threonine protein kinase"/>
    <property type="match status" value="1"/>
</dbReference>
<proteinExistence type="predicted"/>
<dbReference type="GO" id="GO:0005524">
    <property type="term" value="F:ATP binding"/>
    <property type="evidence" value="ECO:0007669"/>
    <property type="project" value="UniProtKB-UniRule"/>
</dbReference>
<comment type="caution">
    <text evidence="9">The sequence shown here is derived from an EMBL/GenBank/DDBJ whole genome shotgun (WGS) entry which is preliminary data.</text>
</comment>
<evidence type="ECO:0000313" key="10">
    <source>
        <dbReference type="Proteomes" id="UP000315440"/>
    </source>
</evidence>
<dbReference type="InterPro" id="IPR011009">
    <property type="entry name" value="Kinase-like_dom_sf"/>
</dbReference>
<dbReference type="CDD" id="cd14014">
    <property type="entry name" value="STKc_PknB_like"/>
    <property type="match status" value="1"/>
</dbReference>
<reference evidence="9 10" key="1">
    <citation type="submission" date="2019-02" db="EMBL/GenBank/DDBJ databases">
        <title>Deep-cultivation of Planctomycetes and their phenomic and genomic characterization uncovers novel biology.</title>
        <authorList>
            <person name="Wiegand S."/>
            <person name="Jogler M."/>
            <person name="Boedeker C."/>
            <person name="Pinto D."/>
            <person name="Vollmers J."/>
            <person name="Rivas-Marin E."/>
            <person name="Kohn T."/>
            <person name="Peeters S.H."/>
            <person name="Heuer A."/>
            <person name="Rast P."/>
            <person name="Oberbeckmann S."/>
            <person name="Bunk B."/>
            <person name="Jeske O."/>
            <person name="Meyerdierks A."/>
            <person name="Storesund J.E."/>
            <person name="Kallscheuer N."/>
            <person name="Luecker S."/>
            <person name="Lage O.M."/>
            <person name="Pohl T."/>
            <person name="Merkel B.J."/>
            <person name="Hornburger P."/>
            <person name="Mueller R.-W."/>
            <person name="Bruemmer F."/>
            <person name="Labrenz M."/>
            <person name="Spormann A.M."/>
            <person name="Op Den Camp H."/>
            <person name="Overmann J."/>
            <person name="Amann R."/>
            <person name="Jetten M.S.M."/>
            <person name="Mascher T."/>
            <person name="Medema M.H."/>
            <person name="Devos D.P."/>
            <person name="Kaster A.-K."/>
            <person name="Ovreas L."/>
            <person name="Rohde M."/>
            <person name="Galperin M.Y."/>
            <person name="Jogler C."/>
        </authorList>
    </citation>
    <scope>NUCLEOTIDE SEQUENCE [LARGE SCALE GENOMIC DNA]</scope>
    <source>
        <strain evidence="9 10">Mal64</strain>
    </source>
</reference>
<dbReference type="Pfam" id="PF00069">
    <property type="entry name" value="Pkinase"/>
    <property type="match status" value="1"/>
</dbReference>
<dbReference type="PANTHER" id="PTHR43289">
    <property type="entry name" value="MITOGEN-ACTIVATED PROTEIN KINASE KINASE KINASE 20-RELATED"/>
    <property type="match status" value="1"/>
</dbReference>
<feature type="binding site" evidence="7">
    <location>
        <position position="41"/>
    </location>
    <ligand>
        <name>ATP</name>
        <dbReference type="ChEBI" id="CHEBI:30616"/>
    </ligand>
</feature>
<protein>
    <recommendedName>
        <fullName evidence="1">non-specific serine/threonine protein kinase</fullName>
        <ecNumber evidence="1">2.7.11.1</ecNumber>
    </recommendedName>
</protein>
<dbReference type="EC" id="2.7.11.1" evidence="1"/>
<dbReference type="PROSITE" id="PS00107">
    <property type="entry name" value="PROTEIN_KINASE_ATP"/>
    <property type="match status" value="1"/>
</dbReference>